<accession>A0ABV5V5U5</accession>
<dbReference type="InterPro" id="IPR003593">
    <property type="entry name" value="AAA+_ATPase"/>
</dbReference>
<feature type="domain" description="ABC transporter" evidence="6">
    <location>
        <begin position="46"/>
        <end position="270"/>
    </location>
</feature>
<dbReference type="SMART" id="SM00382">
    <property type="entry name" value="AAA"/>
    <property type="match status" value="1"/>
</dbReference>
<proteinExistence type="inferred from homology"/>
<comment type="caution">
    <text evidence="7">The sequence shown here is derived from an EMBL/GenBank/DDBJ whole genome shotgun (WGS) entry which is preliminary data.</text>
</comment>
<feature type="region of interest" description="Disordered" evidence="5">
    <location>
        <begin position="266"/>
        <end position="285"/>
    </location>
</feature>
<comment type="similarity">
    <text evidence="1">Belongs to the ABC transporter superfamily.</text>
</comment>
<dbReference type="InterPro" id="IPR050683">
    <property type="entry name" value="Bact_Polysacc_Export_ATP-bd"/>
</dbReference>
<sequence>MGAPEPSFHGPGTQNGRTPTVIASNVSVTYRIYGTGKAIEDDDDMGALKKIFQRSTQNVGIREVHAVKGVSLVAFEGESIGLVGRNGSGKSTLLRSIAGLVPPTEGRLWLKGRAALLGVNAVLLPNLSGRENIWIGAQALGLTPKEVRARFDEIVEFADLGKFIDLPMKSYSSGMGARLRFAISTAVVPDILVVDEALATGDAQFRERAEDRIAEIRGAAGTVFLVSHNLGSITKMCERALWLDDGALVMDGPAADVVDAYAAKYGRPRKKSARKGPTGSPPEKT</sequence>
<evidence type="ECO:0000256" key="3">
    <source>
        <dbReference type="ARBA" id="ARBA00022741"/>
    </source>
</evidence>
<dbReference type="InterPro" id="IPR027417">
    <property type="entry name" value="P-loop_NTPase"/>
</dbReference>
<evidence type="ECO:0000256" key="5">
    <source>
        <dbReference type="SAM" id="MobiDB-lite"/>
    </source>
</evidence>
<dbReference type="InterPro" id="IPR015860">
    <property type="entry name" value="ABC_transpr_TagH-like"/>
</dbReference>
<evidence type="ECO:0000313" key="8">
    <source>
        <dbReference type="Proteomes" id="UP001589613"/>
    </source>
</evidence>
<keyword evidence="2" id="KW-0813">Transport</keyword>
<dbReference type="PANTHER" id="PTHR46743:SF2">
    <property type="entry name" value="TEICHOIC ACIDS EXPORT ATP-BINDING PROTEIN TAGH"/>
    <property type="match status" value="1"/>
</dbReference>
<evidence type="ECO:0000259" key="6">
    <source>
        <dbReference type="PROSITE" id="PS50893"/>
    </source>
</evidence>
<evidence type="ECO:0000256" key="4">
    <source>
        <dbReference type="ARBA" id="ARBA00022840"/>
    </source>
</evidence>
<reference evidence="7 8" key="1">
    <citation type="submission" date="2024-09" db="EMBL/GenBank/DDBJ databases">
        <authorList>
            <person name="Sun Q."/>
            <person name="Mori K."/>
        </authorList>
    </citation>
    <scope>NUCLEOTIDE SEQUENCE [LARGE SCALE GENOMIC DNA]</scope>
    <source>
        <strain evidence="7 8">JCM 12763</strain>
    </source>
</reference>
<dbReference type="PROSITE" id="PS50893">
    <property type="entry name" value="ABC_TRANSPORTER_2"/>
    <property type="match status" value="1"/>
</dbReference>
<keyword evidence="4 7" id="KW-0067">ATP-binding</keyword>
<keyword evidence="8" id="KW-1185">Reference proteome</keyword>
<evidence type="ECO:0000256" key="2">
    <source>
        <dbReference type="ARBA" id="ARBA00022448"/>
    </source>
</evidence>
<dbReference type="CDD" id="cd03220">
    <property type="entry name" value="ABC_KpsT_Wzt"/>
    <property type="match status" value="1"/>
</dbReference>
<dbReference type="SUPFAM" id="SSF52540">
    <property type="entry name" value="P-loop containing nucleoside triphosphate hydrolases"/>
    <property type="match status" value="1"/>
</dbReference>
<dbReference type="InterPro" id="IPR003439">
    <property type="entry name" value="ABC_transporter-like_ATP-bd"/>
</dbReference>
<dbReference type="GO" id="GO:0005524">
    <property type="term" value="F:ATP binding"/>
    <property type="evidence" value="ECO:0007669"/>
    <property type="project" value="UniProtKB-KW"/>
</dbReference>
<evidence type="ECO:0000313" key="7">
    <source>
        <dbReference type="EMBL" id="MFB9733192.1"/>
    </source>
</evidence>
<dbReference type="PANTHER" id="PTHR46743">
    <property type="entry name" value="TEICHOIC ACIDS EXPORT ATP-BINDING PROTEIN TAGH"/>
    <property type="match status" value="1"/>
</dbReference>
<dbReference type="EMBL" id="JBHMAX010000024">
    <property type="protein sequence ID" value="MFB9733192.1"/>
    <property type="molecule type" value="Genomic_DNA"/>
</dbReference>
<name>A0ABV5V5U5_9MICO</name>
<protein>
    <submittedName>
        <fullName evidence="7">ABC transporter ATP-binding protein</fullName>
    </submittedName>
</protein>
<keyword evidence="3" id="KW-0547">Nucleotide-binding</keyword>
<dbReference type="RefSeq" id="WP_141337918.1">
    <property type="nucleotide sequence ID" value="NZ_JBHMAX010000024.1"/>
</dbReference>
<organism evidence="7 8">
    <name type="scientific">Ornithinimicrobium kibberense</name>
    <dbReference type="NCBI Taxonomy" id="282060"/>
    <lineage>
        <taxon>Bacteria</taxon>
        <taxon>Bacillati</taxon>
        <taxon>Actinomycetota</taxon>
        <taxon>Actinomycetes</taxon>
        <taxon>Micrococcales</taxon>
        <taxon>Ornithinimicrobiaceae</taxon>
        <taxon>Ornithinimicrobium</taxon>
    </lineage>
</organism>
<dbReference type="Proteomes" id="UP001589613">
    <property type="component" value="Unassembled WGS sequence"/>
</dbReference>
<dbReference type="Gene3D" id="3.40.50.300">
    <property type="entry name" value="P-loop containing nucleotide triphosphate hydrolases"/>
    <property type="match status" value="1"/>
</dbReference>
<dbReference type="Pfam" id="PF00005">
    <property type="entry name" value="ABC_tran"/>
    <property type="match status" value="1"/>
</dbReference>
<gene>
    <name evidence="7" type="ORF">ACFFN0_14165</name>
</gene>
<evidence type="ECO:0000256" key="1">
    <source>
        <dbReference type="ARBA" id="ARBA00005417"/>
    </source>
</evidence>